<dbReference type="Proteomes" id="UP000254978">
    <property type="component" value="Unassembled WGS sequence"/>
</dbReference>
<accession>A0A378TH01</accession>
<dbReference type="EMBL" id="UGQT01000001">
    <property type="protein sequence ID" value="STZ59814.1"/>
    <property type="molecule type" value="Genomic_DNA"/>
</dbReference>
<dbReference type="AlphaFoldDB" id="A0A378TH01"/>
<protein>
    <submittedName>
        <fullName evidence="2">SnoaL-like domain</fullName>
    </submittedName>
</protein>
<dbReference type="InterPro" id="IPR037401">
    <property type="entry name" value="SnoaL-like"/>
</dbReference>
<dbReference type="SUPFAM" id="SSF54427">
    <property type="entry name" value="NTF2-like"/>
    <property type="match status" value="1"/>
</dbReference>
<reference evidence="2 3" key="1">
    <citation type="submission" date="2018-06" db="EMBL/GenBank/DDBJ databases">
        <authorList>
            <consortium name="Pathogen Informatics"/>
            <person name="Doyle S."/>
        </authorList>
    </citation>
    <scope>NUCLEOTIDE SEQUENCE [LARGE SCALE GENOMIC DNA]</scope>
    <source>
        <strain evidence="2 3">NCTC10821</strain>
    </source>
</reference>
<proteinExistence type="predicted"/>
<evidence type="ECO:0000313" key="2">
    <source>
        <dbReference type="EMBL" id="STZ59814.1"/>
    </source>
</evidence>
<dbReference type="RefSeq" id="WP_115279192.1">
    <property type="nucleotide sequence ID" value="NZ_AP022600.1"/>
</dbReference>
<name>A0A378TH01_9MYCO</name>
<dbReference type="Gene3D" id="3.10.450.50">
    <property type="match status" value="1"/>
</dbReference>
<evidence type="ECO:0000259" key="1">
    <source>
        <dbReference type="Pfam" id="PF12680"/>
    </source>
</evidence>
<dbReference type="Pfam" id="PF12680">
    <property type="entry name" value="SnoaL_2"/>
    <property type="match status" value="1"/>
</dbReference>
<evidence type="ECO:0000313" key="3">
    <source>
        <dbReference type="Proteomes" id="UP000254978"/>
    </source>
</evidence>
<gene>
    <name evidence="2" type="ORF">NCTC10821_03352</name>
</gene>
<dbReference type="InterPro" id="IPR032710">
    <property type="entry name" value="NTF2-like_dom_sf"/>
</dbReference>
<sequence>MSDTVTTLMNDNLLAVFNERDQSKRQAAQTRTYAAGVRWTDAEGTTTGLDALEAKCIGLQSGLGELQFEAEGPIHELPGFGYLAWRLVNPATGEVQMTGFDAARVEDGKITELWTVLIPPH</sequence>
<keyword evidence="3" id="KW-1185">Reference proteome</keyword>
<dbReference type="OrthoDB" id="7064268at2"/>
<organism evidence="2 3">
    <name type="scientific">Mycolicibacterium tokaiense</name>
    <dbReference type="NCBI Taxonomy" id="39695"/>
    <lineage>
        <taxon>Bacteria</taxon>
        <taxon>Bacillati</taxon>
        <taxon>Actinomycetota</taxon>
        <taxon>Actinomycetes</taxon>
        <taxon>Mycobacteriales</taxon>
        <taxon>Mycobacteriaceae</taxon>
        <taxon>Mycolicibacterium</taxon>
    </lineage>
</organism>
<feature type="domain" description="SnoaL-like" evidence="1">
    <location>
        <begin position="14"/>
        <end position="112"/>
    </location>
</feature>